<evidence type="ECO:0000256" key="2">
    <source>
        <dbReference type="ARBA" id="ARBA00005983"/>
    </source>
</evidence>
<keyword evidence="5 10" id="KW-0418">Kinase</keyword>
<keyword evidence="7" id="KW-0594">Phospholipid biosynthesis</keyword>
<evidence type="ECO:0000313" key="11">
    <source>
        <dbReference type="Proteomes" id="UP001652409"/>
    </source>
</evidence>
<dbReference type="InterPro" id="IPR001206">
    <property type="entry name" value="Diacylglycerol_kinase_cat_dom"/>
</dbReference>
<dbReference type="Pfam" id="PF19279">
    <property type="entry name" value="YegS_C"/>
    <property type="match status" value="1"/>
</dbReference>
<dbReference type="PANTHER" id="PTHR12358">
    <property type="entry name" value="SPHINGOSINE KINASE"/>
    <property type="match status" value="1"/>
</dbReference>
<dbReference type="Pfam" id="PF00781">
    <property type="entry name" value="DAGK_cat"/>
    <property type="match status" value="1"/>
</dbReference>
<evidence type="ECO:0000256" key="1">
    <source>
        <dbReference type="ARBA" id="ARBA00001946"/>
    </source>
</evidence>
<dbReference type="EMBL" id="JAOQJL010000004">
    <property type="protein sequence ID" value="MCU6764397.1"/>
    <property type="molecule type" value="Genomic_DNA"/>
</dbReference>
<dbReference type="InterPro" id="IPR016064">
    <property type="entry name" value="NAD/diacylglycerol_kinase_sf"/>
</dbReference>
<comment type="cofactor">
    <cofactor evidence="1">
        <name>Mg(2+)</name>
        <dbReference type="ChEBI" id="CHEBI:18420"/>
    </cofactor>
</comment>
<reference evidence="10 11" key="1">
    <citation type="journal article" date="2021" name="ISME Commun">
        <title>Automated analysis of genomic sequences facilitates high-throughput and comprehensive description of bacteria.</title>
        <authorList>
            <person name="Hitch T.C.A."/>
        </authorList>
    </citation>
    <scope>NUCLEOTIDE SEQUENCE [LARGE SCALE GENOMIC DNA]</scope>
    <source>
        <strain evidence="10 11">Sanger_23</strain>
    </source>
</reference>
<evidence type="ECO:0000256" key="3">
    <source>
        <dbReference type="ARBA" id="ARBA00022679"/>
    </source>
</evidence>
<dbReference type="PANTHER" id="PTHR12358:SF54">
    <property type="entry name" value="SPHINGOSINE KINASE RELATED PROTEIN"/>
    <property type="match status" value="1"/>
</dbReference>
<name>A0ABT2TQQ7_9FIRM</name>
<dbReference type="Gene3D" id="2.60.200.40">
    <property type="match status" value="1"/>
</dbReference>
<evidence type="ECO:0000256" key="7">
    <source>
        <dbReference type="ARBA" id="ARBA00023209"/>
    </source>
</evidence>
<keyword evidence="4" id="KW-0547">Nucleotide-binding</keyword>
<keyword evidence="6" id="KW-0067">ATP-binding</keyword>
<dbReference type="PROSITE" id="PS50146">
    <property type="entry name" value="DAGK"/>
    <property type="match status" value="1"/>
</dbReference>
<keyword evidence="8" id="KW-1208">Phospholipid metabolism</keyword>
<organism evidence="10 11">
    <name type="scientific">Blautia ammoniilytica</name>
    <dbReference type="NCBI Taxonomy" id="2981782"/>
    <lineage>
        <taxon>Bacteria</taxon>
        <taxon>Bacillati</taxon>
        <taxon>Bacillota</taxon>
        <taxon>Clostridia</taxon>
        <taxon>Lachnospirales</taxon>
        <taxon>Lachnospiraceae</taxon>
        <taxon>Blautia</taxon>
    </lineage>
</organism>
<evidence type="ECO:0000256" key="6">
    <source>
        <dbReference type="ARBA" id="ARBA00022840"/>
    </source>
</evidence>
<sequence length="310" mass="34431">MYYFIVNPKSRSGMGKCIWNNLRARLLQQNIEFRSYLTEHVGHATTLSRQISSLGTPDAPVTLVTVGGDGTIYEVLTGISDLRSVIFGYIPTGSGNDFCRGMALPKDPDAALTSIIRQDRIMEMDVPCISSEGSKYRFGISAGMGYDAAVCQEVLSTPFKKIFNRLHLGKLIYLFIALKKLMFLHLFSMTLHMDGDRIYHYDNVYFTAVMNQKYEGGGFKFCPDASPQDGMLDVITAEGMSKLKLLLMLPTAFFGKHVHVKGIHIFRCKSIDINTSAPVSVHKDGESGGISDKISIFLENNSLKVIMPMV</sequence>
<gene>
    <name evidence="10" type="ORF">OCV61_03110</name>
</gene>
<dbReference type="InterPro" id="IPR045540">
    <property type="entry name" value="YegS/DAGK_C"/>
</dbReference>
<evidence type="ECO:0000256" key="4">
    <source>
        <dbReference type="ARBA" id="ARBA00022741"/>
    </source>
</evidence>
<keyword evidence="3" id="KW-0808">Transferase</keyword>
<proteinExistence type="inferred from homology"/>
<keyword evidence="7" id="KW-0443">Lipid metabolism</keyword>
<evidence type="ECO:0000256" key="8">
    <source>
        <dbReference type="ARBA" id="ARBA00023264"/>
    </source>
</evidence>
<dbReference type="SUPFAM" id="SSF111331">
    <property type="entry name" value="NAD kinase/diacylglycerol kinase-like"/>
    <property type="match status" value="1"/>
</dbReference>
<dbReference type="InterPro" id="IPR050187">
    <property type="entry name" value="Lipid_Phosphate_FormReg"/>
</dbReference>
<dbReference type="InterPro" id="IPR005218">
    <property type="entry name" value="Diacylglycerol/lipid_kinase"/>
</dbReference>
<keyword evidence="11" id="KW-1185">Reference proteome</keyword>
<evidence type="ECO:0000313" key="10">
    <source>
        <dbReference type="EMBL" id="MCU6764397.1"/>
    </source>
</evidence>
<dbReference type="Gene3D" id="3.40.50.10330">
    <property type="entry name" value="Probable inorganic polyphosphate/atp-NAD kinase, domain 1"/>
    <property type="match status" value="1"/>
</dbReference>
<dbReference type="GO" id="GO:0016301">
    <property type="term" value="F:kinase activity"/>
    <property type="evidence" value="ECO:0007669"/>
    <property type="project" value="UniProtKB-KW"/>
</dbReference>
<evidence type="ECO:0000259" key="9">
    <source>
        <dbReference type="PROSITE" id="PS50146"/>
    </source>
</evidence>
<accession>A0ABT2TQQ7</accession>
<keyword evidence="7" id="KW-0444">Lipid biosynthesis</keyword>
<dbReference type="InterPro" id="IPR017438">
    <property type="entry name" value="ATP-NAD_kinase_N"/>
</dbReference>
<comment type="similarity">
    <text evidence="2">Belongs to the diacylglycerol/lipid kinase family.</text>
</comment>
<dbReference type="RefSeq" id="WP_158420628.1">
    <property type="nucleotide sequence ID" value="NZ_JAOQJL010000004.1"/>
</dbReference>
<feature type="domain" description="DAGKc" evidence="9">
    <location>
        <begin position="1"/>
        <end position="133"/>
    </location>
</feature>
<comment type="caution">
    <text evidence="10">The sequence shown here is derived from an EMBL/GenBank/DDBJ whole genome shotgun (WGS) entry which is preliminary data.</text>
</comment>
<dbReference type="Proteomes" id="UP001652409">
    <property type="component" value="Unassembled WGS sequence"/>
</dbReference>
<protein>
    <submittedName>
        <fullName evidence="10">Diacylglycerol kinase family lipid kinase</fullName>
    </submittedName>
</protein>
<dbReference type="NCBIfam" id="TIGR00147">
    <property type="entry name" value="YegS/Rv2252/BmrU family lipid kinase"/>
    <property type="match status" value="1"/>
</dbReference>
<evidence type="ECO:0000256" key="5">
    <source>
        <dbReference type="ARBA" id="ARBA00022777"/>
    </source>
</evidence>